<dbReference type="InterPro" id="IPR050109">
    <property type="entry name" value="HTH-type_TetR-like_transc_reg"/>
</dbReference>
<keyword evidence="2 4" id="KW-0238">DNA-binding</keyword>
<comment type="caution">
    <text evidence="7">The sequence shown here is derived from an EMBL/GenBank/DDBJ whole genome shotgun (WGS) entry which is preliminary data.</text>
</comment>
<sequence length="236" mass="25883">MTSPSELTRDASNELALEGPDVGDGGQPRRRHAAGEDPAKRDQILAGARQVFLERGYDAASINDICRAAGVSKGTIYVYFVGKEDLFVALIEQQRDELFAEGDVLLESDLRLEDKLRTYARRLASAICSDEVIRAQRIIIGTAERMPDLGARFYDSGARRVQDGITRLLEREVAAGHLSIADASLAASQFMELASAGLWRQRLFAKLKHPPTPEVTDAKADAAVSMFMAAYAVKER</sequence>
<reference evidence="7 8" key="1">
    <citation type="submission" date="2019-06" db="EMBL/GenBank/DDBJ databases">
        <title>YIM 131921 draft genome.</title>
        <authorList>
            <person name="Jiang L."/>
        </authorList>
    </citation>
    <scope>NUCLEOTIDE SEQUENCE [LARGE SCALE GENOMIC DNA]</scope>
    <source>
        <strain evidence="7 8">YIM 131921</strain>
    </source>
</reference>
<organism evidence="7 8">
    <name type="scientific">Rubellimicrobium rubrum</name>
    <dbReference type="NCBI Taxonomy" id="2585369"/>
    <lineage>
        <taxon>Bacteria</taxon>
        <taxon>Pseudomonadati</taxon>
        <taxon>Pseudomonadota</taxon>
        <taxon>Alphaproteobacteria</taxon>
        <taxon>Rhodobacterales</taxon>
        <taxon>Roseobacteraceae</taxon>
        <taxon>Rubellimicrobium</taxon>
    </lineage>
</organism>
<dbReference type="GO" id="GO:0003700">
    <property type="term" value="F:DNA-binding transcription factor activity"/>
    <property type="evidence" value="ECO:0007669"/>
    <property type="project" value="TreeGrafter"/>
</dbReference>
<dbReference type="Gene3D" id="1.10.357.10">
    <property type="entry name" value="Tetracycline Repressor, domain 2"/>
    <property type="match status" value="1"/>
</dbReference>
<evidence type="ECO:0000256" key="5">
    <source>
        <dbReference type="SAM" id="MobiDB-lite"/>
    </source>
</evidence>
<feature type="domain" description="HTH tetR-type" evidence="6">
    <location>
        <begin position="38"/>
        <end position="98"/>
    </location>
</feature>
<dbReference type="PRINTS" id="PR00455">
    <property type="entry name" value="HTHTETR"/>
</dbReference>
<dbReference type="SUPFAM" id="SSF46689">
    <property type="entry name" value="Homeodomain-like"/>
    <property type="match status" value="1"/>
</dbReference>
<dbReference type="Proteomes" id="UP000305887">
    <property type="component" value="Unassembled WGS sequence"/>
</dbReference>
<dbReference type="InterPro" id="IPR009057">
    <property type="entry name" value="Homeodomain-like_sf"/>
</dbReference>
<dbReference type="InterPro" id="IPR036271">
    <property type="entry name" value="Tet_transcr_reg_TetR-rel_C_sf"/>
</dbReference>
<dbReference type="Pfam" id="PF00440">
    <property type="entry name" value="TetR_N"/>
    <property type="match status" value="1"/>
</dbReference>
<evidence type="ECO:0000313" key="8">
    <source>
        <dbReference type="Proteomes" id="UP000305887"/>
    </source>
</evidence>
<dbReference type="InterPro" id="IPR001647">
    <property type="entry name" value="HTH_TetR"/>
</dbReference>
<dbReference type="PANTHER" id="PTHR30055">
    <property type="entry name" value="HTH-TYPE TRANSCRIPTIONAL REGULATOR RUTR"/>
    <property type="match status" value="1"/>
</dbReference>
<keyword evidence="1" id="KW-0805">Transcription regulation</keyword>
<dbReference type="SUPFAM" id="SSF48498">
    <property type="entry name" value="Tetracyclin repressor-like, C-terminal domain"/>
    <property type="match status" value="1"/>
</dbReference>
<dbReference type="OrthoDB" id="9816431at2"/>
<gene>
    <name evidence="7" type="ORF">FHG66_07900</name>
</gene>
<dbReference type="Gene3D" id="1.10.10.60">
    <property type="entry name" value="Homeodomain-like"/>
    <property type="match status" value="1"/>
</dbReference>
<dbReference type="FunFam" id="1.10.10.60:FF:000141">
    <property type="entry name" value="TetR family transcriptional regulator"/>
    <property type="match status" value="1"/>
</dbReference>
<dbReference type="AlphaFoldDB" id="A0A5C4MZ49"/>
<evidence type="ECO:0000259" key="6">
    <source>
        <dbReference type="PROSITE" id="PS50977"/>
    </source>
</evidence>
<dbReference type="InterPro" id="IPR039536">
    <property type="entry name" value="TetR_C_Proteobacteria"/>
</dbReference>
<feature type="DNA-binding region" description="H-T-H motif" evidence="4">
    <location>
        <begin position="61"/>
        <end position="80"/>
    </location>
</feature>
<dbReference type="PROSITE" id="PS50977">
    <property type="entry name" value="HTH_TETR_2"/>
    <property type="match status" value="1"/>
</dbReference>
<evidence type="ECO:0000256" key="4">
    <source>
        <dbReference type="PROSITE-ProRule" id="PRU00335"/>
    </source>
</evidence>
<dbReference type="InterPro" id="IPR023772">
    <property type="entry name" value="DNA-bd_HTH_TetR-type_CS"/>
</dbReference>
<evidence type="ECO:0000313" key="7">
    <source>
        <dbReference type="EMBL" id="TNC50415.1"/>
    </source>
</evidence>
<feature type="region of interest" description="Disordered" evidence="5">
    <location>
        <begin position="1"/>
        <end position="39"/>
    </location>
</feature>
<accession>A0A5C4MZ49</accession>
<keyword evidence="3" id="KW-0804">Transcription</keyword>
<dbReference type="PANTHER" id="PTHR30055:SF146">
    <property type="entry name" value="HTH-TYPE TRANSCRIPTIONAL DUAL REGULATOR CECR"/>
    <property type="match status" value="1"/>
</dbReference>
<keyword evidence="8" id="KW-1185">Reference proteome</keyword>
<protein>
    <submittedName>
        <fullName evidence="7">TetR/AcrR family transcriptional regulator</fullName>
    </submittedName>
</protein>
<dbReference type="Pfam" id="PF14246">
    <property type="entry name" value="TetR_C_7"/>
    <property type="match status" value="1"/>
</dbReference>
<evidence type="ECO:0000256" key="2">
    <source>
        <dbReference type="ARBA" id="ARBA00023125"/>
    </source>
</evidence>
<proteinExistence type="predicted"/>
<name>A0A5C4MZ49_9RHOB</name>
<evidence type="ECO:0000256" key="1">
    <source>
        <dbReference type="ARBA" id="ARBA00023015"/>
    </source>
</evidence>
<dbReference type="PROSITE" id="PS01081">
    <property type="entry name" value="HTH_TETR_1"/>
    <property type="match status" value="1"/>
</dbReference>
<dbReference type="GO" id="GO:0000976">
    <property type="term" value="F:transcription cis-regulatory region binding"/>
    <property type="evidence" value="ECO:0007669"/>
    <property type="project" value="TreeGrafter"/>
</dbReference>
<evidence type="ECO:0000256" key="3">
    <source>
        <dbReference type="ARBA" id="ARBA00023163"/>
    </source>
</evidence>
<dbReference type="EMBL" id="VDFU01000007">
    <property type="protein sequence ID" value="TNC50415.1"/>
    <property type="molecule type" value="Genomic_DNA"/>
</dbReference>
<dbReference type="RefSeq" id="WP_139076211.1">
    <property type="nucleotide sequence ID" value="NZ_VDFU01000007.1"/>
</dbReference>